<dbReference type="PANTHER" id="PTHR15197:SF0">
    <property type="entry name" value="COILIN"/>
    <property type="match status" value="1"/>
</dbReference>
<dbReference type="InterPro" id="IPR056398">
    <property type="entry name" value="Tudor_Coilin"/>
</dbReference>
<evidence type="ECO:0000313" key="3">
    <source>
        <dbReference type="Proteomes" id="UP000583613"/>
    </source>
</evidence>
<dbReference type="OrthoDB" id="74813at2759"/>
<reference evidence="2 3" key="1">
    <citation type="submission" date="2019-09" db="EMBL/GenBank/DDBJ databases">
        <title>Bird 10,000 Genomes (B10K) Project - Family phase.</title>
        <authorList>
            <person name="Zhang G."/>
        </authorList>
    </citation>
    <scope>NUCLEOTIDE SEQUENCE [LARGE SCALE GENOMIC DNA]</scope>
    <source>
        <strain evidence="2">B10K-DU-001-04</strain>
        <tissue evidence="2">Muscle</tissue>
    </source>
</reference>
<dbReference type="EMBL" id="VWZE01010410">
    <property type="protein sequence ID" value="NXF90317.1"/>
    <property type="molecule type" value="Genomic_DNA"/>
</dbReference>
<dbReference type="GO" id="GO:0030620">
    <property type="term" value="F:U2 snRNA binding"/>
    <property type="evidence" value="ECO:0007669"/>
    <property type="project" value="TreeGrafter"/>
</dbReference>
<dbReference type="Proteomes" id="UP000583613">
    <property type="component" value="Unassembled WGS sequence"/>
</dbReference>
<dbReference type="InterPro" id="IPR024822">
    <property type="entry name" value="Coilin"/>
</dbReference>
<dbReference type="GO" id="GO:0015030">
    <property type="term" value="C:Cajal body"/>
    <property type="evidence" value="ECO:0007669"/>
    <property type="project" value="TreeGrafter"/>
</dbReference>
<evidence type="ECO:0000259" key="1">
    <source>
        <dbReference type="Pfam" id="PF23086"/>
    </source>
</evidence>
<dbReference type="PANTHER" id="PTHR15197">
    <property type="entry name" value="COILIN P80"/>
    <property type="match status" value="1"/>
</dbReference>
<dbReference type="Pfam" id="PF23086">
    <property type="entry name" value="Tudor_Coilin"/>
    <property type="match status" value="1"/>
</dbReference>
<dbReference type="GO" id="GO:0030619">
    <property type="term" value="F:U1 snRNA binding"/>
    <property type="evidence" value="ECO:0007669"/>
    <property type="project" value="TreeGrafter"/>
</dbReference>
<comment type="caution">
    <text evidence="2">The sequence shown here is derived from an EMBL/GenBank/DDBJ whole genome shotgun (WGS) entry which is preliminary data.</text>
</comment>
<gene>
    <name evidence="2" type="primary">Coil</name>
    <name evidence="2" type="ORF">EUBBOU_R07551</name>
</gene>
<feature type="non-terminal residue" evidence="2">
    <location>
        <position position="1"/>
    </location>
</feature>
<sequence length="184" mass="20478">RGRGRGTGDGNFWRGPRGRGFRGMTWGRGRGPNPGFFYNYSSEGQKQEHLNEAATNASVLAQDPVEVPRRDYSVLPLLAAPPQVGERIAFKRLELTENYSPEVSDYKHLSVFLNFSSRALINFLLHVVLLAAKEPGKFDLVYQSADGAELIEYAVPQDTKITESWDALIEPRLIVEPPVNGSSM</sequence>
<feature type="non-terminal residue" evidence="2">
    <location>
        <position position="184"/>
    </location>
</feature>
<name>A0A7K8XHC1_9PICI</name>
<dbReference type="AlphaFoldDB" id="A0A7K8XHC1"/>
<dbReference type="GO" id="GO:0000387">
    <property type="term" value="P:spliceosomal snRNP assembly"/>
    <property type="evidence" value="ECO:0007669"/>
    <property type="project" value="TreeGrafter"/>
</dbReference>
<accession>A0A7K8XHC1</accession>
<protein>
    <submittedName>
        <fullName evidence="2">COIL protein</fullName>
    </submittedName>
</protein>
<organism evidence="2 3">
    <name type="scientific">Eubucco bourcierii</name>
    <name type="common">red-headed barbet</name>
    <dbReference type="NCBI Taxonomy" id="91767"/>
    <lineage>
        <taxon>Eukaryota</taxon>
        <taxon>Metazoa</taxon>
        <taxon>Chordata</taxon>
        <taxon>Craniata</taxon>
        <taxon>Vertebrata</taxon>
        <taxon>Euteleostomi</taxon>
        <taxon>Archelosauria</taxon>
        <taxon>Archosauria</taxon>
        <taxon>Dinosauria</taxon>
        <taxon>Saurischia</taxon>
        <taxon>Theropoda</taxon>
        <taxon>Coelurosauria</taxon>
        <taxon>Aves</taxon>
        <taxon>Neognathae</taxon>
        <taxon>Neoaves</taxon>
        <taxon>Telluraves</taxon>
        <taxon>Coraciimorphae</taxon>
        <taxon>Piciformes</taxon>
        <taxon>Ramphastidae</taxon>
        <taxon>Eubucco</taxon>
    </lineage>
</organism>
<proteinExistence type="predicted"/>
<evidence type="ECO:0000313" key="2">
    <source>
        <dbReference type="EMBL" id="NXF90317.1"/>
    </source>
</evidence>
<keyword evidence="3" id="KW-1185">Reference proteome</keyword>
<feature type="domain" description="Coilin tudor" evidence="1">
    <location>
        <begin position="70"/>
        <end position="162"/>
    </location>
</feature>